<reference evidence="1" key="1">
    <citation type="submission" date="2021-02" db="EMBL/GenBank/DDBJ databases">
        <authorList>
            <person name="Nowell W R."/>
        </authorList>
    </citation>
    <scope>NUCLEOTIDE SEQUENCE</scope>
</reference>
<keyword evidence="3" id="KW-1185">Reference proteome</keyword>
<proteinExistence type="predicted"/>
<dbReference type="EMBL" id="CAJNOR010007351">
    <property type="protein sequence ID" value="CAF1615579.1"/>
    <property type="molecule type" value="Genomic_DNA"/>
</dbReference>
<protein>
    <submittedName>
        <fullName evidence="1">Uncharacterized protein</fullName>
    </submittedName>
</protein>
<comment type="caution">
    <text evidence="1">The sequence shown here is derived from an EMBL/GenBank/DDBJ whole genome shotgun (WGS) entry which is preliminary data.</text>
</comment>
<accession>A0A815TJM2</accession>
<sequence length="183" mass="20822">MASSVSMLKKSDMINIVEDEKFVQIFTSDENTVKLSADKRSVENIYMGKPAGALGVHSYSSGIHRIRTRINKSLPFLGIRSKNIPPEPRLYSAGSYIHSDATYGWVNYFRYHNGLHSTTPWDCRFNRVGHIWTITLNCDEHRLHLLDETTNEEDDIVVDVDKAPFPWCLFVGLHRATAGILLI</sequence>
<dbReference type="OrthoDB" id="10452710at2759"/>
<evidence type="ECO:0000313" key="2">
    <source>
        <dbReference type="EMBL" id="CAF1615579.1"/>
    </source>
</evidence>
<gene>
    <name evidence="1" type="ORF">EDS130_LOCUS43149</name>
    <name evidence="2" type="ORF">XAT740_LOCUS49509</name>
</gene>
<dbReference type="AlphaFoldDB" id="A0A815TJM2"/>
<dbReference type="Proteomes" id="UP000663828">
    <property type="component" value="Unassembled WGS sequence"/>
</dbReference>
<evidence type="ECO:0000313" key="4">
    <source>
        <dbReference type="Proteomes" id="UP000663852"/>
    </source>
</evidence>
<organism evidence="1 4">
    <name type="scientific">Adineta ricciae</name>
    <name type="common">Rotifer</name>
    <dbReference type="NCBI Taxonomy" id="249248"/>
    <lineage>
        <taxon>Eukaryota</taxon>
        <taxon>Metazoa</taxon>
        <taxon>Spiralia</taxon>
        <taxon>Gnathifera</taxon>
        <taxon>Rotifera</taxon>
        <taxon>Eurotatoria</taxon>
        <taxon>Bdelloidea</taxon>
        <taxon>Adinetida</taxon>
        <taxon>Adinetidae</taxon>
        <taxon>Adineta</taxon>
    </lineage>
</organism>
<evidence type="ECO:0000313" key="1">
    <source>
        <dbReference type="EMBL" id="CAF1509496.1"/>
    </source>
</evidence>
<name>A0A815TJM2_ADIRI</name>
<dbReference type="Proteomes" id="UP000663852">
    <property type="component" value="Unassembled WGS sequence"/>
</dbReference>
<evidence type="ECO:0000313" key="3">
    <source>
        <dbReference type="Proteomes" id="UP000663828"/>
    </source>
</evidence>
<dbReference type="EMBL" id="CAJNOJ010000683">
    <property type="protein sequence ID" value="CAF1509496.1"/>
    <property type="molecule type" value="Genomic_DNA"/>
</dbReference>